<keyword evidence="3" id="KW-0067">ATP-binding</keyword>
<keyword evidence="2" id="KW-0547">Nucleotide-binding</keyword>
<comment type="caution">
    <text evidence="5">The sequence shown here is derived from an EMBL/GenBank/DDBJ whole genome shotgun (WGS) entry which is preliminary data.</text>
</comment>
<sequence length="564" mass="62291">MSNQQLSIEEILLQQRILTADQLSQIKLESINSGKSPEKIMLERNIATPDVIAEARSITLGVPYIKLEARAISPEAINLIPEPVARRYKLIPFDKDLESISVAMVDPLDLQVVQFIEKKSGLTIKRFLGLEDDIMRAIGESYSQNLTSDVTSALKEVSAITPIQERQAEQTEVIRDAPVANIVTQLLDFAVKSKASDIHIEPQDAQTRVRYRIDGILHEKIILPKKVHDAVVSRIKILSHLKIDERRLPQDGRFDYELAGSQVDLRISTLPTVFGEKVVMRLLPKSSKAPTLTELGLRANALKNLEVQLLRPHGVIIICGPTGSGKTTTLYSVLSRLATSRVNVLTIEDPVEYQIPGVNQVQVNTQIGLTFASALRSFLRQDPNIILVGEVRDIETADLAVQASLTGHQVFTTLHTNSASGSLPRLLDMGAEPFLLASAINAIVGQRILRKVCMHCRVAYTPLPEVIENIKQTLGRITPSKAVQLFKGGGCSECGNTGYQGRTGIYEVLTVSEKIHRLILERASTTEIEKQSVEEGMITMKQDGYLKALEGITTLEEVLRVAQD</sequence>
<dbReference type="PANTHER" id="PTHR30258:SF2">
    <property type="entry name" value="COMG OPERON PROTEIN 1"/>
    <property type="match status" value="1"/>
</dbReference>
<feature type="domain" description="AAA+ ATPase" evidence="4">
    <location>
        <begin position="312"/>
        <end position="433"/>
    </location>
</feature>
<accession>A0A0G0LYF1</accession>
<dbReference type="Proteomes" id="UP000034235">
    <property type="component" value="Unassembled WGS sequence"/>
</dbReference>
<name>A0A0G0LYF1_9BACT</name>
<gene>
    <name evidence="5" type="ORF">US86_C0005G0025</name>
</gene>
<dbReference type="FunFam" id="3.30.450.90:FF:000001">
    <property type="entry name" value="Type II secretion system ATPase GspE"/>
    <property type="match status" value="1"/>
</dbReference>
<dbReference type="PANTHER" id="PTHR30258">
    <property type="entry name" value="TYPE II SECRETION SYSTEM PROTEIN GSPE-RELATED"/>
    <property type="match status" value="1"/>
</dbReference>
<dbReference type="Gene3D" id="3.30.450.90">
    <property type="match status" value="1"/>
</dbReference>
<dbReference type="FunFam" id="3.40.50.300:FF:000398">
    <property type="entry name" value="Type IV pilus assembly ATPase PilB"/>
    <property type="match status" value="1"/>
</dbReference>
<dbReference type="InterPro" id="IPR007831">
    <property type="entry name" value="T2SS_GspE_N"/>
</dbReference>
<evidence type="ECO:0000259" key="4">
    <source>
        <dbReference type="SMART" id="SM00382"/>
    </source>
</evidence>
<dbReference type="Pfam" id="PF05157">
    <property type="entry name" value="MshEN"/>
    <property type="match status" value="1"/>
</dbReference>
<proteinExistence type="inferred from homology"/>
<dbReference type="InterPro" id="IPR037257">
    <property type="entry name" value="T2SS_E_N_sf"/>
</dbReference>
<reference evidence="5 6" key="1">
    <citation type="journal article" date="2015" name="Nature">
        <title>rRNA introns, odd ribosomes, and small enigmatic genomes across a large radiation of phyla.</title>
        <authorList>
            <person name="Brown C.T."/>
            <person name="Hug L.A."/>
            <person name="Thomas B.C."/>
            <person name="Sharon I."/>
            <person name="Castelle C.J."/>
            <person name="Singh A."/>
            <person name="Wilkins M.J."/>
            <person name="Williams K.H."/>
            <person name="Banfield J.F."/>
        </authorList>
    </citation>
    <scope>NUCLEOTIDE SEQUENCE [LARGE SCALE GENOMIC DNA]</scope>
</reference>
<dbReference type="SMART" id="SM00382">
    <property type="entry name" value="AAA"/>
    <property type="match status" value="1"/>
</dbReference>
<dbReference type="Gene3D" id="3.40.50.300">
    <property type="entry name" value="P-loop containing nucleotide triphosphate hydrolases"/>
    <property type="match status" value="1"/>
</dbReference>
<evidence type="ECO:0000256" key="3">
    <source>
        <dbReference type="ARBA" id="ARBA00022840"/>
    </source>
</evidence>
<dbReference type="CDD" id="cd01129">
    <property type="entry name" value="PulE-GspE-like"/>
    <property type="match status" value="1"/>
</dbReference>
<dbReference type="InterPro" id="IPR027417">
    <property type="entry name" value="P-loop_NTPase"/>
</dbReference>
<evidence type="ECO:0000256" key="1">
    <source>
        <dbReference type="ARBA" id="ARBA00006611"/>
    </source>
</evidence>
<dbReference type="SUPFAM" id="SSF160246">
    <property type="entry name" value="EspE N-terminal domain-like"/>
    <property type="match status" value="1"/>
</dbReference>
<dbReference type="SUPFAM" id="SSF52540">
    <property type="entry name" value="P-loop containing nucleoside triphosphate hydrolases"/>
    <property type="match status" value="1"/>
</dbReference>
<dbReference type="InterPro" id="IPR003593">
    <property type="entry name" value="AAA+_ATPase"/>
</dbReference>
<evidence type="ECO:0000313" key="5">
    <source>
        <dbReference type="EMBL" id="KKQ66414.1"/>
    </source>
</evidence>
<dbReference type="InterPro" id="IPR001482">
    <property type="entry name" value="T2SS/T4SS_dom"/>
</dbReference>
<protein>
    <submittedName>
        <fullName evidence="5">General secretory pathway protein E</fullName>
    </submittedName>
</protein>
<dbReference type="Pfam" id="PF00437">
    <property type="entry name" value="T2SSE"/>
    <property type="match status" value="1"/>
</dbReference>
<dbReference type="PATRIC" id="fig|1618422.5.peg.778"/>
<dbReference type="GO" id="GO:0005524">
    <property type="term" value="F:ATP binding"/>
    <property type="evidence" value="ECO:0007669"/>
    <property type="project" value="UniProtKB-KW"/>
</dbReference>
<dbReference type="EMBL" id="LBUP01000005">
    <property type="protein sequence ID" value="KKQ66414.1"/>
    <property type="molecule type" value="Genomic_DNA"/>
</dbReference>
<organism evidence="5 6">
    <name type="scientific">Candidatus Daviesbacteria bacterium GW2011_GWA2_38_24</name>
    <dbReference type="NCBI Taxonomy" id="1618422"/>
    <lineage>
        <taxon>Bacteria</taxon>
        <taxon>Candidatus Daviesiibacteriota</taxon>
    </lineage>
</organism>
<dbReference type="GO" id="GO:0005886">
    <property type="term" value="C:plasma membrane"/>
    <property type="evidence" value="ECO:0007669"/>
    <property type="project" value="TreeGrafter"/>
</dbReference>
<dbReference type="Gene3D" id="3.30.300.160">
    <property type="entry name" value="Type II secretion system, protein E, N-terminal domain"/>
    <property type="match status" value="1"/>
</dbReference>
<dbReference type="AlphaFoldDB" id="A0A0G0LYF1"/>
<comment type="similarity">
    <text evidence="1">Belongs to the GSP E family.</text>
</comment>
<evidence type="ECO:0000313" key="6">
    <source>
        <dbReference type="Proteomes" id="UP000034235"/>
    </source>
</evidence>
<dbReference type="GO" id="GO:0016887">
    <property type="term" value="F:ATP hydrolysis activity"/>
    <property type="evidence" value="ECO:0007669"/>
    <property type="project" value="TreeGrafter"/>
</dbReference>
<evidence type="ECO:0000256" key="2">
    <source>
        <dbReference type="ARBA" id="ARBA00022741"/>
    </source>
</evidence>